<comment type="caution">
    <text evidence="1">The sequence shown here is derived from an EMBL/GenBank/DDBJ whole genome shotgun (WGS) entry which is preliminary data.</text>
</comment>
<dbReference type="Proteomes" id="UP000474175">
    <property type="component" value="Unassembled WGS sequence"/>
</dbReference>
<keyword evidence="2" id="KW-1185">Reference proteome</keyword>
<dbReference type="EMBL" id="JAAFZH010000004">
    <property type="protein sequence ID" value="NDU95666.1"/>
    <property type="molecule type" value="Genomic_DNA"/>
</dbReference>
<gene>
    <name evidence="1" type="ORF">GK108_12350</name>
</gene>
<organism evidence="1 2">
    <name type="scientific">Spirosoma terrae</name>
    <dbReference type="NCBI Taxonomy" id="1968276"/>
    <lineage>
        <taxon>Bacteria</taxon>
        <taxon>Pseudomonadati</taxon>
        <taxon>Bacteroidota</taxon>
        <taxon>Cytophagia</taxon>
        <taxon>Cytophagales</taxon>
        <taxon>Cytophagaceae</taxon>
        <taxon>Spirosoma</taxon>
    </lineage>
</organism>
<accession>A0A6L9L537</accession>
<evidence type="ECO:0000313" key="1">
    <source>
        <dbReference type="EMBL" id="NDU95666.1"/>
    </source>
</evidence>
<protein>
    <submittedName>
        <fullName evidence="1">Uncharacterized protein</fullName>
    </submittedName>
</protein>
<dbReference type="RefSeq" id="WP_163948138.1">
    <property type="nucleotide sequence ID" value="NZ_JAAFZH010000004.1"/>
</dbReference>
<dbReference type="AlphaFoldDB" id="A0A6L9L537"/>
<proteinExistence type="predicted"/>
<evidence type="ECO:0000313" key="2">
    <source>
        <dbReference type="Proteomes" id="UP000474175"/>
    </source>
</evidence>
<reference evidence="1 2" key="1">
    <citation type="submission" date="2020-02" db="EMBL/GenBank/DDBJ databases">
        <title>Draft genome sequence of two Spirosoma agri KCTC 52727 and Spirosoma terrae KCTC 52035.</title>
        <authorList>
            <person name="Rojas J."/>
            <person name="Ambika Manirajan B."/>
            <person name="Suarez C."/>
            <person name="Ratering S."/>
            <person name="Schnell S."/>
        </authorList>
    </citation>
    <scope>NUCLEOTIDE SEQUENCE [LARGE SCALE GENOMIC DNA]</scope>
    <source>
        <strain evidence="1 2">KCTC 52035</strain>
    </source>
</reference>
<sequence>MSTLLEYENIVVPHPLAKALKQAGYADLTFFWYELIKETGAYRLMWPTPEARPHTHLSNASHRMYQGAKVEKVSAPTWDQAFALMRKCGWHGVTIYNSDIEGDDGHLYHNSIMDLDKEIEYNLNDDSWVLALQSDDFETQIICYDNVEEARYDLLRAMILHLDPTPILTYQEYLESISVPETA</sequence>
<name>A0A6L9L537_9BACT</name>